<keyword evidence="2" id="KW-1185">Reference proteome</keyword>
<evidence type="ECO:0000313" key="2">
    <source>
        <dbReference type="Proteomes" id="UP000008068"/>
    </source>
</evidence>
<dbReference type="HOGENOM" id="CLU_1295410_0_0_1"/>
<dbReference type="EMBL" id="GL379824">
    <property type="protein sequence ID" value="EGT48950.1"/>
    <property type="molecule type" value="Genomic_DNA"/>
</dbReference>
<protein>
    <submittedName>
        <fullName evidence="1">Uncharacterized protein</fullName>
    </submittedName>
</protein>
<dbReference type="Proteomes" id="UP000008068">
    <property type="component" value="Unassembled WGS sequence"/>
</dbReference>
<accession>G0N0F1</accession>
<dbReference type="InParanoid" id="G0N0F1"/>
<gene>
    <name evidence="1" type="ORF">CAEBREN_29983</name>
</gene>
<sequence>MSSFVDDSSISRYQEVMSLFDDNRRLFESVSFDYSYKFDWVRFSQNMQYVVFTKICQSHPPEEVVEMRKEDKKCSNCGSTDLAISVRLTVPLDLSETPIPFFEDIQIHVAFPVEKLLEESGWDSLEIFEKSIDFSKEKCQKMYNLYEMLMRGRQSAEYKEWFNKCQALIKKSLHSKRFFLTLGRVVRRKIEDTQETKKRRCFLFASIFNLEPV</sequence>
<evidence type="ECO:0000313" key="1">
    <source>
        <dbReference type="EMBL" id="EGT48950.1"/>
    </source>
</evidence>
<dbReference type="FunCoup" id="G0N0F1">
    <property type="interactions" value="1188"/>
</dbReference>
<dbReference type="OrthoDB" id="5872188at2759"/>
<proteinExistence type="predicted"/>
<dbReference type="AlphaFoldDB" id="G0N0F1"/>
<organism evidence="2">
    <name type="scientific">Caenorhabditis brenneri</name>
    <name type="common">Nematode worm</name>
    <dbReference type="NCBI Taxonomy" id="135651"/>
    <lineage>
        <taxon>Eukaryota</taxon>
        <taxon>Metazoa</taxon>
        <taxon>Ecdysozoa</taxon>
        <taxon>Nematoda</taxon>
        <taxon>Chromadorea</taxon>
        <taxon>Rhabditida</taxon>
        <taxon>Rhabditina</taxon>
        <taxon>Rhabditomorpha</taxon>
        <taxon>Rhabditoidea</taxon>
        <taxon>Rhabditidae</taxon>
        <taxon>Peloderinae</taxon>
        <taxon>Caenorhabditis</taxon>
    </lineage>
</organism>
<name>G0N0F1_CAEBE</name>
<reference evidence="2" key="1">
    <citation type="submission" date="2011-07" db="EMBL/GenBank/DDBJ databases">
        <authorList>
            <consortium name="Caenorhabditis brenneri Sequencing and Analysis Consortium"/>
            <person name="Wilson R.K."/>
        </authorList>
    </citation>
    <scope>NUCLEOTIDE SEQUENCE [LARGE SCALE GENOMIC DNA]</scope>
    <source>
        <strain evidence="2">PB2801</strain>
    </source>
</reference>
<dbReference type="eggNOG" id="ENOG502T375">
    <property type="taxonomic scope" value="Eukaryota"/>
</dbReference>